<accession>A0A6L9QBE4</accession>
<dbReference type="EMBL" id="JAAGLI010000213">
    <property type="protein sequence ID" value="NEA22565.1"/>
    <property type="molecule type" value="Genomic_DNA"/>
</dbReference>
<evidence type="ECO:0000313" key="1">
    <source>
        <dbReference type="EMBL" id="NEA21605.1"/>
    </source>
</evidence>
<dbReference type="AlphaFoldDB" id="A0A6L9QBE4"/>
<reference evidence="2 3" key="1">
    <citation type="submission" date="2020-01" db="EMBL/GenBank/DDBJ databases">
        <title>Insect and environment-associated Actinomycetes.</title>
        <authorList>
            <person name="Currrie C."/>
            <person name="Chevrette M."/>
            <person name="Carlson C."/>
            <person name="Stubbendieck R."/>
            <person name="Wendt-Pienkowski E."/>
        </authorList>
    </citation>
    <scope>NUCLEOTIDE SEQUENCE [LARGE SCALE GENOMIC DNA]</scope>
    <source>
        <strain evidence="2 3">SID10258</strain>
    </source>
</reference>
<protein>
    <recommendedName>
        <fullName evidence="4">DUF4352 domain-containing protein</fullName>
    </recommendedName>
</protein>
<name>A0A6L9QBE4_9ACTN</name>
<comment type="caution">
    <text evidence="2">The sequence shown here is derived from an EMBL/GenBank/DDBJ whole genome shotgun (WGS) entry which is preliminary data.</text>
</comment>
<dbReference type="EMBL" id="JAAGLI010000093">
    <property type="protein sequence ID" value="NEA21605.1"/>
    <property type="molecule type" value="Genomic_DNA"/>
</dbReference>
<organism evidence="2 3">
    <name type="scientific">Actinomadura bangladeshensis</name>
    <dbReference type="NCBI Taxonomy" id="453573"/>
    <lineage>
        <taxon>Bacteria</taxon>
        <taxon>Bacillati</taxon>
        <taxon>Actinomycetota</taxon>
        <taxon>Actinomycetes</taxon>
        <taxon>Streptosporangiales</taxon>
        <taxon>Thermomonosporaceae</taxon>
        <taxon>Actinomadura</taxon>
    </lineage>
</organism>
<sequence length="133" mass="14982">MHLQNGEYKVTATVFSYRQPLRSQVPPRRGGYVYAGLEVRVCLDSGPGASTVSWDPWSLTYPDNTTIETVNSWSDDWFSVPLFPGMDRPLRPGRCLRGWVLFEVPKGKRPGLAEYAPTDVYGDQITDGPSWEL</sequence>
<dbReference type="RefSeq" id="WP_163053230.1">
    <property type="nucleotide sequence ID" value="NZ_JAAGLI010000093.1"/>
</dbReference>
<evidence type="ECO:0000313" key="2">
    <source>
        <dbReference type="EMBL" id="NEA22565.1"/>
    </source>
</evidence>
<dbReference type="Proteomes" id="UP000475532">
    <property type="component" value="Unassembled WGS sequence"/>
</dbReference>
<gene>
    <name evidence="1" type="ORF">G3I70_03695</name>
    <name evidence="2" type="ORF">G3I70_08685</name>
</gene>
<proteinExistence type="predicted"/>
<evidence type="ECO:0008006" key="4">
    <source>
        <dbReference type="Google" id="ProtNLM"/>
    </source>
</evidence>
<evidence type="ECO:0000313" key="3">
    <source>
        <dbReference type="Proteomes" id="UP000475532"/>
    </source>
</evidence>